<dbReference type="Pfam" id="PF01553">
    <property type="entry name" value="Acyltransferase"/>
    <property type="match status" value="1"/>
</dbReference>
<dbReference type="InterPro" id="IPR002123">
    <property type="entry name" value="Plipid/glycerol_acylTrfase"/>
</dbReference>
<comment type="caution">
    <text evidence="2">The sequence shown here is derived from an EMBL/GenBank/DDBJ whole genome shotgun (WGS) entry which is preliminary data.</text>
</comment>
<evidence type="ECO:0000313" key="2">
    <source>
        <dbReference type="EMBL" id="MBP2371559.1"/>
    </source>
</evidence>
<reference evidence="2 3" key="1">
    <citation type="submission" date="2021-03" db="EMBL/GenBank/DDBJ databases">
        <title>Sequencing the genomes of 1000 actinobacteria strains.</title>
        <authorList>
            <person name="Klenk H.-P."/>
        </authorList>
    </citation>
    <scope>NUCLEOTIDE SEQUENCE [LARGE SCALE GENOMIC DNA]</scope>
    <source>
        <strain evidence="2 3">DSM 45256</strain>
    </source>
</reference>
<keyword evidence="3" id="KW-1185">Reference proteome</keyword>
<evidence type="ECO:0000259" key="1">
    <source>
        <dbReference type="Pfam" id="PF01553"/>
    </source>
</evidence>
<dbReference type="Proteomes" id="UP001519295">
    <property type="component" value="Unassembled WGS sequence"/>
</dbReference>
<evidence type="ECO:0000313" key="3">
    <source>
        <dbReference type="Proteomes" id="UP001519295"/>
    </source>
</evidence>
<dbReference type="GO" id="GO:0016746">
    <property type="term" value="F:acyltransferase activity"/>
    <property type="evidence" value="ECO:0007669"/>
    <property type="project" value="UniProtKB-KW"/>
</dbReference>
<feature type="domain" description="Phospholipid/glycerol acyltransferase" evidence="1">
    <location>
        <begin position="47"/>
        <end position="109"/>
    </location>
</feature>
<gene>
    <name evidence="2" type="ORF">JOF36_007332</name>
</gene>
<sequence>MYDFFSLQVALRRFHPARRWVRAPLHIGTEKALFFGHLMIQYAGGVVGHRRNARYLLDKGELVMTYPEGGNSTGKRFRDRDVLCDLQHFGSGWARLALEADVPVIPVGSSGFESAVPTLFRSTTLGRYWGMDNDLYPVSPQSFLTATMPTLAWTLPFPTRCALSFGEPLDIKSLVGDADPKTEEAIGSATAKVHSIIQAHIENARVLRKYDQETITSNECHPAPSERLTG</sequence>
<organism evidence="2 3">
    <name type="scientific">Pseudonocardia parietis</name>
    <dbReference type="NCBI Taxonomy" id="570936"/>
    <lineage>
        <taxon>Bacteria</taxon>
        <taxon>Bacillati</taxon>
        <taxon>Actinomycetota</taxon>
        <taxon>Actinomycetes</taxon>
        <taxon>Pseudonocardiales</taxon>
        <taxon>Pseudonocardiaceae</taxon>
        <taxon>Pseudonocardia</taxon>
    </lineage>
</organism>
<protein>
    <submittedName>
        <fullName evidence="2">1-acyl-sn-glycerol-3-phosphate acyltransferase</fullName>
    </submittedName>
</protein>
<accession>A0ABS4W7F3</accession>
<dbReference type="EMBL" id="JAGINU010000003">
    <property type="protein sequence ID" value="MBP2371559.1"/>
    <property type="molecule type" value="Genomic_DNA"/>
</dbReference>
<proteinExistence type="predicted"/>
<dbReference type="SUPFAM" id="SSF69593">
    <property type="entry name" value="Glycerol-3-phosphate (1)-acyltransferase"/>
    <property type="match status" value="1"/>
</dbReference>
<name>A0ABS4W7F3_9PSEU</name>
<keyword evidence="2" id="KW-0808">Transferase</keyword>
<keyword evidence="2" id="KW-0012">Acyltransferase</keyword>